<dbReference type="InterPro" id="IPR001279">
    <property type="entry name" value="Metallo-B-lactamas"/>
</dbReference>
<comment type="subcellular location">
    <subcellularLocation>
        <location evidence="1">Nucleus</location>
    </subcellularLocation>
</comment>
<keyword evidence="1" id="KW-0507">mRNA processing</keyword>
<dbReference type="InterPro" id="IPR036866">
    <property type="entry name" value="RibonucZ/Hydroxyglut_hydro"/>
</dbReference>
<dbReference type="PANTHER" id="PTHR45922">
    <property type="entry name" value="CLEAVAGE AND POLYADENYLATION SPECIFICITY FACTOR SUBUNIT 2"/>
    <property type="match status" value="1"/>
</dbReference>
<dbReference type="InterPro" id="IPR027075">
    <property type="entry name" value="CPSF2"/>
</dbReference>
<dbReference type="Pfam" id="PF16661">
    <property type="entry name" value="Lactamase_B_6"/>
    <property type="match status" value="1"/>
</dbReference>
<evidence type="ECO:0000313" key="3">
    <source>
        <dbReference type="WBParaSite" id="GPUH_0002275201-mRNA-1"/>
    </source>
</evidence>
<evidence type="ECO:0000256" key="1">
    <source>
        <dbReference type="RuleBase" id="RU365006"/>
    </source>
</evidence>
<dbReference type="GO" id="GO:0006398">
    <property type="term" value="P:mRNA 3'-end processing by stem-loop binding and cleavage"/>
    <property type="evidence" value="ECO:0007669"/>
    <property type="project" value="InterPro"/>
</dbReference>
<organism evidence="3">
    <name type="scientific">Gongylonema pulchrum</name>
    <dbReference type="NCBI Taxonomy" id="637853"/>
    <lineage>
        <taxon>Eukaryota</taxon>
        <taxon>Metazoa</taxon>
        <taxon>Ecdysozoa</taxon>
        <taxon>Nematoda</taxon>
        <taxon>Chromadorea</taxon>
        <taxon>Rhabditida</taxon>
        <taxon>Spirurina</taxon>
        <taxon>Spiruromorpha</taxon>
        <taxon>Spiruroidea</taxon>
        <taxon>Gongylonematidae</taxon>
        <taxon>Gongylonema</taxon>
    </lineage>
</organism>
<comment type="similarity">
    <text evidence="1">Belongs to the metallo-beta-lactamase superfamily. RNA-metabolizing metallo-beta-lactamase-like family. CPSF2/YSH1 subfamily.</text>
</comment>
<name>A0A183EP34_9BILA</name>
<dbReference type="PANTHER" id="PTHR45922:SF1">
    <property type="entry name" value="CLEAVAGE AND POLYADENYLATION SPECIFICITY FACTOR SUBUNIT 2"/>
    <property type="match status" value="1"/>
</dbReference>
<dbReference type="GO" id="GO:0003723">
    <property type="term" value="F:RNA binding"/>
    <property type="evidence" value="ECO:0007669"/>
    <property type="project" value="UniProtKB-KW"/>
</dbReference>
<dbReference type="SUPFAM" id="SSF56281">
    <property type="entry name" value="Metallo-hydrolase/oxidoreductase"/>
    <property type="match status" value="1"/>
</dbReference>
<dbReference type="Gene3D" id="3.60.15.10">
    <property type="entry name" value="Ribonuclease Z/Hydroxyacylglutathione hydrolase-like"/>
    <property type="match status" value="1"/>
</dbReference>
<sequence>LFQVDQVYFLLDCGWDERFDMAYIEAVKRRIPHINAVLLTYADVPHIGALPFLVRKCGLTCPIYATVPVHKMGQMFLYDWVNGHTSVEEFNLFNLDDIDAAFERVQQVKYSQAVRSQYF</sequence>
<dbReference type="WBParaSite" id="GPUH_0002275201-mRNA-1">
    <property type="protein sequence ID" value="GPUH_0002275201-mRNA-1"/>
    <property type="gene ID" value="GPUH_0002275201"/>
</dbReference>
<feature type="domain" description="Metallo-beta-lactamase" evidence="2">
    <location>
        <begin position="1"/>
        <end position="115"/>
    </location>
</feature>
<dbReference type="AlphaFoldDB" id="A0A183EP34"/>
<reference evidence="3" key="1">
    <citation type="submission" date="2016-06" db="UniProtKB">
        <authorList>
            <consortium name="WormBaseParasite"/>
        </authorList>
    </citation>
    <scope>IDENTIFICATION</scope>
</reference>
<proteinExistence type="inferred from homology"/>
<keyword evidence="1" id="KW-0539">Nucleus</keyword>
<protein>
    <recommendedName>
        <fullName evidence="1">Cleavage and polyadenylation specificity factor subunit 2</fullName>
    </recommendedName>
    <alternativeName>
        <fullName evidence="1">Cleavage and polyadenylation specificity factor 100 kDa subunit</fullName>
    </alternativeName>
</protein>
<evidence type="ECO:0000259" key="2">
    <source>
        <dbReference type="Pfam" id="PF16661"/>
    </source>
</evidence>
<accession>A0A183EP34</accession>
<dbReference type="GO" id="GO:0005847">
    <property type="term" value="C:mRNA cleavage and polyadenylation specificity factor complex"/>
    <property type="evidence" value="ECO:0007669"/>
    <property type="project" value="InterPro"/>
</dbReference>
<keyword evidence="1" id="KW-0694">RNA-binding</keyword>